<feature type="compositionally biased region" description="Low complexity" evidence="1">
    <location>
        <begin position="180"/>
        <end position="198"/>
    </location>
</feature>
<organism evidence="3">
    <name type="scientific">freshwater metagenome</name>
    <dbReference type="NCBI Taxonomy" id="449393"/>
    <lineage>
        <taxon>unclassified sequences</taxon>
        <taxon>metagenomes</taxon>
        <taxon>ecological metagenomes</taxon>
    </lineage>
</organism>
<feature type="region of interest" description="Disordered" evidence="1">
    <location>
        <begin position="180"/>
        <end position="263"/>
    </location>
</feature>
<protein>
    <submittedName>
        <fullName evidence="3">Unannotated protein</fullName>
    </submittedName>
</protein>
<keyword evidence="2" id="KW-1133">Transmembrane helix</keyword>
<name>A0A6J6I7J1_9ZZZZ</name>
<feature type="compositionally biased region" description="Polar residues" evidence="1">
    <location>
        <begin position="242"/>
        <end position="256"/>
    </location>
</feature>
<keyword evidence="2" id="KW-0472">Membrane</keyword>
<keyword evidence="2" id="KW-0812">Transmembrane</keyword>
<sequence>MVSPGARKFPKIFGNQIVPSADQSGVKTTRFICLALIAWVGFGGIAGVASAHAEFGQGAVPVGIESAVTLTVPHEYGDDFFNIRVRVQIPAGWQAVGCNGGSVWSCTTGPVVTFTNNVGAASGQDEEFTLRLLGPTTVTGPAYFPIVQTYNATLPGNGHGDASGAEVLWTQSAFLSTFAPAQSPPTTATGSSQSAASPLIPPSPDSPGSAPVSAQPPAAGDPVPTDDTTASGGALGVGDVGTSITSEGATTLSSRTESVDESTRSNAPLLVAVFVVIAIVIAIALGIRRSRMRR</sequence>
<proteinExistence type="predicted"/>
<evidence type="ECO:0000256" key="2">
    <source>
        <dbReference type="SAM" id="Phobius"/>
    </source>
</evidence>
<gene>
    <name evidence="3" type="ORF">UFOPK1835_01692</name>
</gene>
<evidence type="ECO:0000313" key="3">
    <source>
        <dbReference type="EMBL" id="CAB4619889.1"/>
    </source>
</evidence>
<accession>A0A6J6I7J1</accession>
<reference evidence="3" key="1">
    <citation type="submission" date="2020-05" db="EMBL/GenBank/DDBJ databases">
        <authorList>
            <person name="Chiriac C."/>
            <person name="Salcher M."/>
            <person name="Ghai R."/>
            <person name="Kavagutti S V."/>
        </authorList>
    </citation>
    <scope>NUCLEOTIDE SEQUENCE</scope>
</reference>
<dbReference type="EMBL" id="CAEZUP010000092">
    <property type="protein sequence ID" value="CAB4619889.1"/>
    <property type="molecule type" value="Genomic_DNA"/>
</dbReference>
<dbReference type="AlphaFoldDB" id="A0A6J6I7J1"/>
<evidence type="ECO:0000256" key="1">
    <source>
        <dbReference type="SAM" id="MobiDB-lite"/>
    </source>
</evidence>
<feature type="transmembrane region" description="Helical" evidence="2">
    <location>
        <begin position="267"/>
        <end position="287"/>
    </location>
</feature>
<dbReference type="InterPro" id="IPR038507">
    <property type="entry name" value="YcnI-like_sf"/>
</dbReference>
<dbReference type="Gene3D" id="2.60.40.2230">
    <property type="entry name" value="Uncharacterised protein YcnI-like PF07987, DUF1775"/>
    <property type="match status" value="1"/>
</dbReference>